<proteinExistence type="predicted"/>
<dbReference type="RefSeq" id="WP_015791102.1">
    <property type="nucleotide sequence ID" value="NC_013156.1"/>
</dbReference>
<dbReference type="EMBL" id="CP001696">
    <property type="protein sequence ID" value="ACV24365.1"/>
    <property type="molecule type" value="Genomic_DNA"/>
</dbReference>
<dbReference type="KEGG" id="mfe:Mefer_0544"/>
<dbReference type="eggNOG" id="arCOG06454">
    <property type="taxonomic scope" value="Archaea"/>
</dbReference>
<dbReference type="GeneID" id="8365218"/>
<dbReference type="AlphaFoldDB" id="C7P733"/>
<accession>C7P733</accession>
<evidence type="ECO:0000313" key="1">
    <source>
        <dbReference type="EMBL" id="ACV24365.1"/>
    </source>
</evidence>
<reference evidence="1" key="1">
    <citation type="submission" date="2009-08" db="EMBL/GenBank/DDBJ databases">
        <title>Complete sequence of chromosome of Methanocaldococcus fervens AG86.</title>
        <authorList>
            <consortium name="US DOE Joint Genome Institute"/>
            <person name="Lucas S."/>
            <person name="Copeland A."/>
            <person name="Lapidus A."/>
            <person name="Glavina del Rio T."/>
            <person name="Tice H."/>
            <person name="Bruce D."/>
            <person name="Goodwin L."/>
            <person name="Pitluck S."/>
            <person name="Chertkov O."/>
            <person name="Detter J.C."/>
            <person name="Han C."/>
            <person name="Tapia R."/>
            <person name="Larimer F."/>
            <person name="Land M."/>
            <person name="Hauser L."/>
            <person name="Kyrpides N."/>
            <person name="Ovchinnikova G."/>
            <person name="Lupa-Sieprawska M."/>
            <person name="Whitman W.B."/>
        </authorList>
    </citation>
    <scope>NUCLEOTIDE SEQUENCE [LARGE SCALE GENOMIC DNA]</scope>
    <source>
        <strain evidence="1">AG86</strain>
    </source>
</reference>
<dbReference type="STRING" id="573064.Mefer_0544"/>
<sequence>MVRVSYQVIFRGEDFREVLKSILEETFEDVFDEFIESIPLEEISIEIKYYYQVPNSEICIIGFSLDLPEVSKSEEWEYIDKFIRTFNKELLKNDNIDTAFKFYDENLLNQLEKLYKEIFEVEMKLREVLTFIFIDNYKDDNYYDLLRDYKFNNKSSLYSLYPNLKNVKQKEEFLKKKLENEFFYLLFSNYKEFKKENLKELNNKDLVKYIQNAEDFNKYKEIIENRGIIIPEYEDFLLSIEEDLNNLEKIRNCVAHNRTPTKKELENYEKAVKDIKNKINTFLDNINSKIKPSTIYIEELIKPKVIFATIYVEEMPNMPGVYRQNATTLEFENGEIEEVDIGDEMIHGDNIYEVEDDFKKLLLNYLKENGYDVSYLDKSNIEIEKI</sequence>
<evidence type="ECO:0000313" key="2">
    <source>
        <dbReference type="Proteomes" id="UP000001495"/>
    </source>
</evidence>
<organism evidence="1 2">
    <name type="scientific">Methanocaldococcus fervens (strain DSM 4213 / JCM 15782 / AG86)</name>
    <name type="common">Methanococcus fervens</name>
    <dbReference type="NCBI Taxonomy" id="573064"/>
    <lineage>
        <taxon>Archaea</taxon>
        <taxon>Methanobacteriati</taxon>
        <taxon>Methanobacteriota</taxon>
        <taxon>Methanomada group</taxon>
        <taxon>Methanococci</taxon>
        <taxon>Methanococcales</taxon>
        <taxon>Methanocaldococcaceae</taxon>
        <taxon>Methanocaldococcus</taxon>
    </lineage>
</organism>
<evidence type="ECO:0008006" key="3">
    <source>
        <dbReference type="Google" id="ProtNLM"/>
    </source>
</evidence>
<name>C7P733_METFA</name>
<dbReference type="OrthoDB" id="387617at2157"/>
<keyword evidence="2" id="KW-1185">Reference proteome</keyword>
<dbReference type="Proteomes" id="UP000001495">
    <property type="component" value="Chromosome"/>
</dbReference>
<dbReference type="HOGENOM" id="CLU_714976_0_0_2"/>
<gene>
    <name evidence="1" type="ordered locus">Mefer_0544</name>
</gene>
<protein>
    <recommendedName>
        <fullName evidence="3">Swt1-like HEPN domain-containing protein</fullName>
    </recommendedName>
</protein>